<dbReference type="Gene3D" id="2.40.30.10">
    <property type="entry name" value="Translation factors"/>
    <property type="match status" value="1"/>
</dbReference>
<evidence type="ECO:0000259" key="1">
    <source>
        <dbReference type="PROSITE" id="PS51384"/>
    </source>
</evidence>
<organism evidence="2 3">
    <name type="scientific">Agrococcus casei LMG 22410</name>
    <dbReference type="NCBI Taxonomy" id="1255656"/>
    <lineage>
        <taxon>Bacteria</taxon>
        <taxon>Bacillati</taxon>
        <taxon>Actinomycetota</taxon>
        <taxon>Actinomycetes</taxon>
        <taxon>Micrococcales</taxon>
        <taxon>Microbacteriaceae</taxon>
        <taxon>Agrococcus</taxon>
    </lineage>
</organism>
<keyword evidence="3" id="KW-1185">Reference proteome</keyword>
<dbReference type="PROSITE" id="PS51384">
    <property type="entry name" value="FAD_FR"/>
    <property type="match status" value="1"/>
</dbReference>
<dbReference type="Pfam" id="PF08021">
    <property type="entry name" value="FAD_binding_9"/>
    <property type="match status" value="1"/>
</dbReference>
<dbReference type="GO" id="GO:0016491">
    <property type="term" value="F:oxidoreductase activity"/>
    <property type="evidence" value="ECO:0007669"/>
    <property type="project" value="InterPro"/>
</dbReference>
<dbReference type="Proteomes" id="UP000195787">
    <property type="component" value="Unassembled WGS sequence"/>
</dbReference>
<dbReference type="EMBL" id="FUHU01000028">
    <property type="protein sequence ID" value="SJM59890.1"/>
    <property type="molecule type" value="Genomic_DNA"/>
</dbReference>
<dbReference type="PANTHER" id="PTHR30157">
    <property type="entry name" value="FERRIC REDUCTASE, NADPH-DEPENDENT"/>
    <property type="match status" value="1"/>
</dbReference>
<dbReference type="InterPro" id="IPR017938">
    <property type="entry name" value="Riboflavin_synthase-like_b-brl"/>
</dbReference>
<proteinExistence type="predicted"/>
<dbReference type="SUPFAM" id="SSF63380">
    <property type="entry name" value="Riboflavin synthase domain-like"/>
    <property type="match status" value="1"/>
</dbReference>
<protein>
    <submittedName>
        <fullName evidence="2">Iron-chelator utilization protein</fullName>
    </submittedName>
</protein>
<dbReference type="InterPro" id="IPR039374">
    <property type="entry name" value="SIP_fam"/>
</dbReference>
<dbReference type="AlphaFoldDB" id="A0A1R4FV59"/>
<evidence type="ECO:0000313" key="3">
    <source>
        <dbReference type="Proteomes" id="UP000195787"/>
    </source>
</evidence>
<dbReference type="OrthoDB" id="9814826at2"/>
<name>A0A1R4FV59_9MICO</name>
<gene>
    <name evidence="2" type="ORF">CZ674_06820</name>
</gene>
<dbReference type="Pfam" id="PF04954">
    <property type="entry name" value="SIP"/>
    <property type="match status" value="1"/>
</dbReference>
<accession>A0A1R4FV59</accession>
<sequence length="246" mass="27316">MANWQRGVMRLMRIPNHAVTVTVIHDYTPCYRRITFTAPDLVNQLEVFPTLWLRLWVPHPAKGEGHLSQRGYTFVDIRPDEGTFALDFILHEQPGPAGDWAKNAAIGQRLDVALTPARISLPEKATEVILAGDTTALPAINTWIDAIPTHLPVSVAIEDDHDDLAGLPCAARENVTWTWVGPEATRGAALAAHLTGSEHARPGLYAWAAGEKTLIKHVRSVFRDHLQLDRSSQFTQFYWIHGKATG</sequence>
<dbReference type="CDD" id="cd06193">
    <property type="entry name" value="siderophore_interacting"/>
    <property type="match status" value="1"/>
</dbReference>
<evidence type="ECO:0000313" key="2">
    <source>
        <dbReference type="EMBL" id="SJM59890.1"/>
    </source>
</evidence>
<dbReference type="InterPro" id="IPR013113">
    <property type="entry name" value="SIP_FAD-bd"/>
</dbReference>
<dbReference type="InterPro" id="IPR007037">
    <property type="entry name" value="SIP_rossman_dom"/>
</dbReference>
<feature type="domain" description="FAD-binding FR-type" evidence="1">
    <location>
        <begin position="14"/>
        <end position="123"/>
    </location>
</feature>
<dbReference type="PANTHER" id="PTHR30157:SF0">
    <property type="entry name" value="NADPH-DEPENDENT FERRIC-CHELATE REDUCTASE"/>
    <property type="match status" value="1"/>
</dbReference>
<dbReference type="Gene3D" id="3.40.50.80">
    <property type="entry name" value="Nucleotide-binding domain of ferredoxin-NADP reductase (FNR) module"/>
    <property type="match status" value="1"/>
</dbReference>
<dbReference type="GeneID" id="303172926"/>
<dbReference type="InterPro" id="IPR039261">
    <property type="entry name" value="FNR_nucleotide-bd"/>
</dbReference>
<dbReference type="InterPro" id="IPR017927">
    <property type="entry name" value="FAD-bd_FR_type"/>
</dbReference>
<dbReference type="RefSeq" id="WP_159456921.1">
    <property type="nucleotide sequence ID" value="NZ_FUHU01000028.1"/>
</dbReference>
<reference evidence="2 3" key="1">
    <citation type="submission" date="2017-02" db="EMBL/GenBank/DDBJ databases">
        <authorList>
            <person name="Peterson S.W."/>
        </authorList>
    </citation>
    <scope>NUCLEOTIDE SEQUENCE [LARGE SCALE GENOMIC DNA]</scope>
    <source>
        <strain evidence="2 3">LMG 22410</strain>
    </source>
</reference>